<evidence type="ECO:0000313" key="10">
    <source>
        <dbReference type="EMBL" id="WPJ95736.1"/>
    </source>
</evidence>
<dbReference type="Gene3D" id="3.40.640.10">
    <property type="entry name" value="Type I PLP-dependent aspartate aminotransferase-like (Major domain)"/>
    <property type="match status" value="1"/>
</dbReference>
<dbReference type="Pfam" id="PF00266">
    <property type="entry name" value="Aminotran_5"/>
    <property type="match status" value="1"/>
</dbReference>
<dbReference type="Proteomes" id="UP001324993">
    <property type="component" value="Chromosome"/>
</dbReference>
<dbReference type="InterPro" id="IPR015422">
    <property type="entry name" value="PyrdxlP-dep_Trfase_small"/>
</dbReference>
<dbReference type="SUPFAM" id="SSF53383">
    <property type="entry name" value="PLP-dependent transferases"/>
    <property type="match status" value="1"/>
</dbReference>
<dbReference type="Gene3D" id="3.90.1150.10">
    <property type="entry name" value="Aspartate Aminotransferase, domain 1"/>
    <property type="match status" value="1"/>
</dbReference>
<dbReference type="EMBL" id="CP138858">
    <property type="protein sequence ID" value="WPJ95736.1"/>
    <property type="molecule type" value="Genomic_DNA"/>
</dbReference>
<gene>
    <name evidence="10" type="ORF">SH580_20155</name>
</gene>
<evidence type="ECO:0000256" key="6">
    <source>
        <dbReference type="ARBA" id="ARBA00050776"/>
    </source>
</evidence>
<dbReference type="InterPro" id="IPR015424">
    <property type="entry name" value="PyrdxlP-dep_Trfase"/>
</dbReference>
<organism evidence="10 11">
    <name type="scientific">Coraliomargarita algicola</name>
    <dbReference type="NCBI Taxonomy" id="3092156"/>
    <lineage>
        <taxon>Bacteria</taxon>
        <taxon>Pseudomonadati</taxon>
        <taxon>Verrucomicrobiota</taxon>
        <taxon>Opitutia</taxon>
        <taxon>Puniceicoccales</taxon>
        <taxon>Coraliomargaritaceae</taxon>
        <taxon>Coraliomargarita</taxon>
    </lineage>
</organism>
<dbReference type="PANTHER" id="PTHR43586:SF8">
    <property type="entry name" value="CYSTEINE DESULFURASE 1, CHLOROPLASTIC"/>
    <property type="match status" value="1"/>
</dbReference>
<dbReference type="NCBIfam" id="TIGR01979">
    <property type="entry name" value="sufS"/>
    <property type="match status" value="1"/>
</dbReference>
<comment type="similarity">
    <text evidence="3 8">Belongs to the class-V pyridoxal-phosphate-dependent aminotransferase family. Csd subfamily.</text>
</comment>
<name>A0ABZ0RKQ3_9BACT</name>
<dbReference type="CDD" id="cd06453">
    <property type="entry name" value="SufS_like"/>
    <property type="match status" value="1"/>
</dbReference>
<feature type="domain" description="Aminotransferase class V" evidence="9">
    <location>
        <begin position="28"/>
        <end position="397"/>
    </location>
</feature>
<dbReference type="GO" id="GO:0031071">
    <property type="term" value="F:cysteine desulfurase activity"/>
    <property type="evidence" value="ECO:0007669"/>
    <property type="project" value="UniProtKB-EC"/>
</dbReference>
<comment type="catalytic activity">
    <reaction evidence="6 8">
        <text>(sulfur carrier)-H + L-cysteine = (sulfur carrier)-SH + L-alanine</text>
        <dbReference type="Rhea" id="RHEA:43892"/>
        <dbReference type="Rhea" id="RHEA-COMP:14737"/>
        <dbReference type="Rhea" id="RHEA-COMP:14739"/>
        <dbReference type="ChEBI" id="CHEBI:29917"/>
        <dbReference type="ChEBI" id="CHEBI:35235"/>
        <dbReference type="ChEBI" id="CHEBI:57972"/>
        <dbReference type="ChEBI" id="CHEBI:64428"/>
        <dbReference type="EC" id="2.8.1.7"/>
    </reaction>
</comment>
<keyword evidence="5 8" id="KW-0663">Pyridoxal phosphate</keyword>
<accession>A0ABZ0RKQ3</accession>
<dbReference type="PANTHER" id="PTHR43586">
    <property type="entry name" value="CYSTEINE DESULFURASE"/>
    <property type="match status" value="1"/>
</dbReference>
<evidence type="ECO:0000256" key="8">
    <source>
        <dbReference type="RuleBase" id="RU004506"/>
    </source>
</evidence>
<dbReference type="InterPro" id="IPR016454">
    <property type="entry name" value="Cysteine_dSase"/>
</dbReference>
<evidence type="ECO:0000256" key="3">
    <source>
        <dbReference type="ARBA" id="ARBA00010447"/>
    </source>
</evidence>
<reference evidence="10 11" key="1">
    <citation type="submission" date="2023-11" db="EMBL/GenBank/DDBJ databases">
        <title>Coraliomargarita sp. nov., isolated from marine algae.</title>
        <authorList>
            <person name="Lee J.K."/>
            <person name="Baek J.H."/>
            <person name="Kim J.M."/>
            <person name="Choi D.G."/>
            <person name="Jeon C.O."/>
        </authorList>
    </citation>
    <scope>NUCLEOTIDE SEQUENCE [LARGE SCALE GENOMIC DNA]</scope>
    <source>
        <strain evidence="10 11">J2-16</strain>
    </source>
</reference>
<dbReference type="PROSITE" id="PS00595">
    <property type="entry name" value="AA_TRANSFER_CLASS_5"/>
    <property type="match status" value="1"/>
</dbReference>
<sequence>MTASTFDYTRVRADFPILFSEVRGKPLTYLDNGATSQKPASVIEAIDRYYRAENSNIHRGVHYLSEKATDAYESARAKVAQFIAAPDPDEIIFVRGATEGINLVAHGFIETQLSEGDEILITHMEHHANIVPWQIAAEKTGAILKVVPVNDTGELDLEAFTDLLSERTKLVAMVHVSNALGTINPAKALIQEAHARGVPVLLDGCQSVPHMPVDVAELGCDFFVFSGHKVFGPTGVGVLWGKREWLERFPPYQSGGDMIERVDFDGTTYKGIPGKFEAGTPHIEGVIGLAAAIDYVNRIDRAGALAHEQALLIDATEKLSAVDGLRIIGTAQQKASILSFVINEIHPHDIGTFLDADGVAVRAGHHCTQPLLKRYGVPATARASFSFYNNFEDVDRLVSAVTKMQRFFG</sequence>
<evidence type="ECO:0000256" key="5">
    <source>
        <dbReference type="ARBA" id="ARBA00022898"/>
    </source>
</evidence>
<dbReference type="InterPro" id="IPR015421">
    <property type="entry name" value="PyrdxlP-dep_Trfase_major"/>
</dbReference>
<dbReference type="RefSeq" id="WP_319832614.1">
    <property type="nucleotide sequence ID" value="NZ_CP138858.1"/>
</dbReference>
<evidence type="ECO:0000259" key="9">
    <source>
        <dbReference type="Pfam" id="PF00266"/>
    </source>
</evidence>
<dbReference type="PIRSF" id="PIRSF005572">
    <property type="entry name" value="NifS"/>
    <property type="match status" value="1"/>
</dbReference>
<dbReference type="InterPro" id="IPR020578">
    <property type="entry name" value="Aminotrans_V_PyrdxlP_BS"/>
</dbReference>
<evidence type="ECO:0000256" key="7">
    <source>
        <dbReference type="RuleBase" id="RU004504"/>
    </source>
</evidence>
<comment type="cofactor">
    <cofactor evidence="1 7">
        <name>pyridoxal 5'-phosphate</name>
        <dbReference type="ChEBI" id="CHEBI:597326"/>
    </cofactor>
</comment>
<keyword evidence="4 8" id="KW-0808">Transferase</keyword>
<evidence type="ECO:0000256" key="2">
    <source>
        <dbReference type="ARBA" id="ARBA00002824"/>
    </source>
</evidence>
<dbReference type="InterPro" id="IPR000192">
    <property type="entry name" value="Aminotrans_V_dom"/>
</dbReference>
<keyword evidence="11" id="KW-1185">Reference proteome</keyword>
<dbReference type="InterPro" id="IPR010970">
    <property type="entry name" value="Cys_dSase_SufS"/>
</dbReference>
<protein>
    <recommendedName>
        <fullName evidence="8">Cysteine desulfurase</fullName>
        <ecNumber evidence="8">2.8.1.7</ecNumber>
    </recommendedName>
</protein>
<evidence type="ECO:0000313" key="11">
    <source>
        <dbReference type="Proteomes" id="UP001324993"/>
    </source>
</evidence>
<proteinExistence type="inferred from homology"/>
<comment type="function">
    <text evidence="2 8">Catalyzes the removal of elemental sulfur and selenium atoms from L-cysteine, L-cystine, L-selenocysteine, and L-selenocystine to produce L-alanine.</text>
</comment>
<dbReference type="EC" id="2.8.1.7" evidence="8"/>
<evidence type="ECO:0000256" key="4">
    <source>
        <dbReference type="ARBA" id="ARBA00022679"/>
    </source>
</evidence>
<evidence type="ECO:0000256" key="1">
    <source>
        <dbReference type="ARBA" id="ARBA00001933"/>
    </source>
</evidence>